<feature type="transmembrane region" description="Helical" evidence="5">
    <location>
        <begin position="38"/>
        <end position="60"/>
    </location>
</feature>
<dbReference type="OrthoDB" id="422086at2759"/>
<feature type="transmembrane region" description="Helical" evidence="5">
    <location>
        <begin position="96"/>
        <end position="119"/>
    </location>
</feature>
<keyword evidence="2 5" id="KW-0812">Transmembrane</keyword>
<keyword evidence="4 5" id="KW-0472">Membrane</keyword>
<evidence type="ECO:0000256" key="1">
    <source>
        <dbReference type="ARBA" id="ARBA00004141"/>
    </source>
</evidence>
<sequence length="234" mass="26346">MSFIRASFTIIQAIIHQAALTCPNPTPKKGRYHTEAHFVLQIAPLIFWIHSVVLWIFAAFETLLYLSTLVPASAPQASTLICPTSTLPSLQLPPTLLFLIGSTSILCGALIRIDCFYALGELFTFDLTIHPEHKLITSRSYAHVRHPAYAGSILLVAGISIAHFTRGSWAAECAFGTGWGRVVMYLLWGLWWSWTLSVGISRAQAEDRQMNMLFGEQWVQYAEEVQWWFFPCLL</sequence>
<dbReference type="Pfam" id="PF04140">
    <property type="entry name" value="ICMT"/>
    <property type="match status" value="1"/>
</dbReference>
<dbReference type="EC" id="2.1.1.100" evidence="5"/>
<comment type="subcellular location">
    <subcellularLocation>
        <location evidence="5">Endoplasmic reticulum membrane</location>
        <topology evidence="5">Multi-pass membrane protein</topology>
    </subcellularLocation>
    <subcellularLocation>
        <location evidence="1">Membrane</location>
        <topology evidence="1">Multi-pass membrane protein</topology>
    </subcellularLocation>
</comment>
<evidence type="ECO:0000256" key="2">
    <source>
        <dbReference type="ARBA" id="ARBA00022692"/>
    </source>
</evidence>
<evidence type="ECO:0000256" key="3">
    <source>
        <dbReference type="ARBA" id="ARBA00022989"/>
    </source>
</evidence>
<evidence type="ECO:0000313" key="7">
    <source>
        <dbReference type="Proteomes" id="UP000219338"/>
    </source>
</evidence>
<dbReference type="Proteomes" id="UP000219338">
    <property type="component" value="Unassembled WGS sequence"/>
</dbReference>
<dbReference type="STRING" id="47428.A0A284RR63"/>
<feature type="transmembrane region" description="Helical" evidence="5">
    <location>
        <begin position="185"/>
        <end position="203"/>
    </location>
</feature>
<keyword evidence="5" id="KW-0489">Methyltransferase</keyword>
<protein>
    <recommendedName>
        <fullName evidence="5">Protein-S-isoprenylcysteine O-methyltransferase</fullName>
        <ecNumber evidence="5">2.1.1.100</ecNumber>
    </recommendedName>
</protein>
<comment type="similarity">
    <text evidence="5">Belongs to the class VI-like SAM-binding methyltransferase superfamily. Isoprenylcysteine carboxyl methyltransferase family.</text>
</comment>
<name>A0A284RR63_ARMOS</name>
<proteinExistence type="inferred from homology"/>
<keyword evidence="5" id="KW-0949">S-adenosyl-L-methionine</keyword>
<dbReference type="InterPro" id="IPR007269">
    <property type="entry name" value="ICMT_MeTrfase"/>
</dbReference>
<keyword evidence="5" id="KW-0808">Transferase</keyword>
<reference evidence="7" key="1">
    <citation type="journal article" date="2017" name="Nat. Ecol. Evol.">
        <title>Genome expansion and lineage-specific genetic innovations in the forest pathogenic fungi Armillaria.</title>
        <authorList>
            <person name="Sipos G."/>
            <person name="Prasanna A.N."/>
            <person name="Walter M.C."/>
            <person name="O'Connor E."/>
            <person name="Balint B."/>
            <person name="Krizsan K."/>
            <person name="Kiss B."/>
            <person name="Hess J."/>
            <person name="Varga T."/>
            <person name="Slot J."/>
            <person name="Riley R."/>
            <person name="Boka B."/>
            <person name="Rigling D."/>
            <person name="Barry K."/>
            <person name="Lee J."/>
            <person name="Mihaltcheva S."/>
            <person name="LaButti K."/>
            <person name="Lipzen A."/>
            <person name="Waldron R."/>
            <person name="Moloney N.M."/>
            <person name="Sperisen C."/>
            <person name="Kredics L."/>
            <person name="Vagvoelgyi C."/>
            <person name="Patrignani A."/>
            <person name="Fitzpatrick D."/>
            <person name="Nagy I."/>
            <person name="Doyle S."/>
            <person name="Anderson J.B."/>
            <person name="Grigoriev I.V."/>
            <person name="Gueldener U."/>
            <person name="Muensterkoetter M."/>
            <person name="Nagy L.G."/>
        </authorList>
    </citation>
    <scope>NUCLEOTIDE SEQUENCE [LARGE SCALE GENOMIC DNA]</scope>
    <source>
        <strain evidence="7">C18/9</strain>
    </source>
</reference>
<feature type="transmembrane region" description="Helical" evidence="5">
    <location>
        <begin position="148"/>
        <end position="165"/>
    </location>
</feature>
<keyword evidence="3 5" id="KW-1133">Transmembrane helix</keyword>
<accession>A0A284RR63</accession>
<gene>
    <name evidence="6" type="ORF">ARMOST_14588</name>
</gene>
<dbReference type="EMBL" id="FUEG01000013">
    <property type="protein sequence ID" value="SJL11185.1"/>
    <property type="molecule type" value="Genomic_DNA"/>
</dbReference>
<comment type="catalytic activity">
    <reaction evidence="5">
        <text>[protein]-C-terminal S-[(2E,6E)-farnesyl]-L-cysteine + S-adenosyl-L-methionine = [protein]-C-terminal S-[(2E,6E)-farnesyl]-L-cysteine methyl ester + S-adenosyl-L-homocysteine</text>
        <dbReference type="Rhea" id="RHEA:21672"/>
        <dbReference type="Rhea" id="RHEA-COMP:12125"/>
        <dbReference type="Rhea" id="RHEA-COMP:12126"/>
        <dbReference type="ChEBI" id="CHEBI:57856"/>
        <dbReference type="ChEBI" id="CHEBI:59789"/>
        <dbReference type="ChEBI" id="CHEBI:90510"/>
        <dbReference type="ChEBI" id="CHEBI:90511"/>
        <dbReference type="EC" id="2.1.1.100"/>
    </reaction>
</comment>
<keyword evidence="7" id="KW-1185">Reference proteome</keyword>
<dbReference type="AlphaFoldDB" id="A0A284RR63"/>
<dbReference type="GO" id="GO:0005789">
    <property type="term" value="C:endoplasmic reticulum membrane"/>
    <property type="evidence" value="ECO:0007669"/>
    <property type="project" value="UniProtKB-SubCell"/>
</dbReference>
<evidence type="ECO:0000256" key="5">
    <source>
        <dbReference type="RuleBase" id="RU362022"/>
    </source>
</evidence>
<keyword evidence="5" id="KW-0256">Endoplasmic reticulum</keyword>
<organism evidence="6 7">
    <name type="scientific">Armillaria ostoyae</name>
    <name type="common">Armillaria root rot fungus</name>
    <dbReference type="NCBI Taxonomy" id="47428"/>
    <lineage>
        <taxon>Eukaryota</taxon>
        <taxon>Fungi</taxon>
        <taxon>Dikarya</taxon>
        <taxon>Basidiomycota</taxon>
        <taxon>Agaricomycotina</taxon>
        <taxon>Agaricomycetes</taxon>
        <taxon>Agaricomycetidae</taxon>
        <taxon>Agaricales</taxon>
        <taxon>Marasmiineae</taxon>
        <taxon>Physalacriaceae</taxon>
        <taxon>Armillaria</taxon>
    </lineage>
</organism>
<evidence type="ECO:0000256" key="4">
    <source>
        <dbReference type="ARBA" id="ARBA00023136"/>
    </source>
</evidence>
<dbReference type="GO" id="GO:0032259">
    <property type="term" value="P:methylation"/>
    <property type="evidence" value="ECO:0007669"/>
    <property type="project" value="UniProtKB-KW"/>
</dbReference>
<evidence type="ECO:0000313" key="6">
    <source>
        <dbReference type="EMBL" id="SJL11185.1"/>
    </source>
</evidence>
<dbReference type="GO" id="GO:0004671">
    <property type="term" value="F:protein C-terminal S-isoprenylcysteine carboxyl O-methyltransferase activity"/>
    <property type="evidence" value="ECO:0007669"/>
    <property type="project" value="UniProtKB-EC"/>
</dbReference>
<dbReference type="Gene3D" id="1.20.120.1630">
    <property type="match status" value="1"/>
</dbReference>